<reference evidence="1 2" key="1">
    <citation type="submission" date="2021-08" db="EMBL/GenBank/DDBJ databases">
        <title>Nocardioides bacterium WL0053 sp. nov., isolated from the sediment.</title>
        <authorList>
            <person name="Wang L."/>
            <person name="Zhang D."/>
            <person name="Zhang A."/>
        </authorList>
    </citation>
    <scope>NUCLEOTIDE SEQUENCE [LARGE SCALE GENOMIC DNA]</scope>
    <source>
        <strain evidence="1 2">WL0053</strain>
    </source>
</reference>
<accession>A0ABS7RT75</accession>
<evidence type="ECO:0000313" key="1">
    <source>
        <dbReference type="EMBL" id="MBY9076837.1"/>
    </source>
</evidence>
<comment type="caution">
    <text evidence="1">The sequence shown here is derived from an EMBL/GenBank/DDBJ whole genome shotgun (WGS) entry which is preliminary data.</text>
</comment>
<gene>
    <name evidence="1" type="ORF">K1X13_18560</name>
</gene>
<dbReference type="SUPFAM" id="SSF55961">
    <property type="entry name" value="Bet v1-like"/>
    <property type="match status" value="1"/>
</dbReference>
<dbReference type="Pfam" id="PF10604">
    <property type="entry name" value="Polyketide_cyc2"/>
    <property type="match status" value="1"/>
</dbReference>
<proteinExistence type="predicted"/>
<protein>
    <submittedName>
        <fullName evidence="1">SRPBCC family protein</fullName>
    </submittedName>
</protein>
<dbReference type="InterPro" id="IPR023393">
    <property type="entry name" value="START-like_dom_sf"/>
</dbReference>
<dbReference type="InterPro" id="IPR019587">
    <property type="entry name" value="Polyketide_cyclase/dehydratase"/>
</dbReference>
<organism evidence="1 2">
    <name type="scientific">Nocardioides jiangsuensis</name>
    <dbReference type="NCBI Taxonomy" id="2866161"/>
    <lineage>
        <taxon>Bacteria</taxon>
        <taxon>Bacillati</taxon>
        <taxon>Actinomycetota</taxon>
        <taxon>Actinomycetes</taxon>
        <taxon>Propionibacteriales</taxon>
        <taxon>Nocardioidaceae</taxon>
        <taxon>Nocardioides</taxon>
    </lineage>
</organism>
<name>A0ABS7RT75_9ACTN</name>
<dbReference type="Proteomes" id="UP000754710">
    <property type="component" value="Unassembled WGS sequence"/>
</dbReference>
<dbReference type="Gene3D" id="3.30.530.20">
    <property type="match status" value="1"/>
</dbReference>
<sequence>MYEVEAAASSELAWSLVARPSRWPRWAPHLRGAWGLGSPEVREGARGAVRLLGLVPVPARIVSVDAGRAWTWQVGPVHLVHAVEPLDAGCRLVFRLSGPAVVVRPYGPVVHLLLRNLGRVAEQEAAHGAAES</sequence>
<evidence type="ECO:0000313" key="2">
    <source>
        <dbReference type="Proteomes" id="UP000754710"/>
    </source>
</evidence>
<dbReference type="EMBL" id="JAIEZQ010000003">
    <property type="protein sequence ID" value="MBY9076837.1"/>
    <property type="molecule type" value="Genomic_DNA"/>
</dbReference>
<keyword evidence="2" id="KW-1185">Reference proteome</keyword>